<protein>
    <submittedName>
        <fullName evidence="2">Uncharacterized protein</fullName>
    </submittedName>
</protein>
<feature type="chain" id="PRO_5030549627" evidence="1">
    <location>
        <begin position="20"/>
        <end position="169"/>
    </location>
</feature>
<reference evidence="2" key="2">
    <citation type="submission" date="2025-08" db="UniProtKB">
        <authorList>
            <consortium name="Ensembl"/>
        </authorList>
    </citation>
    <scope>IDENTIFICATION</scope>
</reference>
<keyword evidence="3" id="KW-1185">Reference proteome</keyword>
<keyword evidence="1" id="KW-0732">Signal</keyword>
<feature type="signal peptide" evidence="1">
    <location>
        <begin position="1"/>
        <end position="19"/>
    </location>
</feature>
<evidence type="ECO:0000313" key="3">
    <source>
        <dbReference type="Proteomes" id="UP000233100"/>
    </source>
</evidence>
<dbReference type="Proteomes" id="UP000233100">
    <property type="component" value="Chromosome 6"/>
</dbReference>
<evidence type="ECO:0000256" key="1">
    <source>
        <dbReference type="SAM" id="SignalP"/>
    </source>
</evidence>
<evidence type="ECO:0000313" key="2">
    <source>
        <dbReference type="Ensembl" id="ENSMFAP00000060825.1"/>
    </source>
</evidence>
<reference evidence="2 3" key="1">
    <citation type="submission" date="2013-03" db="EMBL/GenBank/DDBJ databases">
        <authorList>
            <person name="Warren W."/>
            <person name="Wilson R.K."/>
        </authorList>
    </citation>
    <scope>NUCLEOTIDE SEQUENCE</scope>
</reference>
<accession>A0A7N9D8I5</accession>
<dbReference type="GeneTree" id="ENSGT00910000148172"/>
<proteinExistence type="predicted"/>
<organism evidence="2 3">
    <name type="scientific">Macaca fascicularis</name>
    <name type="common">Crab-eating macaque</name>
    <name type="synonym">Cynomolgus monkey</name>
    <dbReference type="NCBI Taxonomy" id="9541"/>
    <lineage>
        <taxon>Eukaryota</taxon>
        <taxon>Metazoa</taxon>
        <taxon>Chordata</taxon>
        <taxon>Craniata</taxon>
        <taxon>Vertebrata</taxon>
        <taxon>Euteleostomi</taxon>
        <taxon>Mammalia</taxon>
        <taxon>Eutheria</taxon>
        <taxon>Euarchontoglires</taxon>
        <taxon>Primates</taxon>
        <taxon>Haplorrhini</taxon>
        <taxon>Catarrhini</taxon>
        <taxon>Cercopithecidae</taxon>
        <taxon>Cercopithecinae</taxon>
        <taxon>Macaca</taxon>
    </lineage>
</organism>
<name>A0A7N9D8I5_MACFA</name>
<reference evidence="2" key="3">
    <citation type="submission" date="2025-09" db="UniProtKB">
        <authorList>
            <consortium name="Ensembl"/>
        </authorList>
    </citation>
    <scope>IDENTIFICATION</scope>
</reference>
<dbReference type="Ensembl" id="ENSMFAT00000079367.1">
    <property type="protein sequence ID" value="ENSMFAP00000060825.1"/>
    <property type="gene ID" value="ENSMFAG00000057552.1"/>
</dbReference>
<dbReference type="AlphaFoldDB" id="A0A7N9D8I5"/>
<sequence length="169" mass="18128">MHTGLGLLAWPLLPRWVGTRLLPEPVPLSMLGGAVGVAHAGCWHRRHGEAQAVLPGCDSCWPRTGSCVQGLIPQHTRLPQPSLSIALLPTLSAGETGGLLPSAPSPRLCSGVPPCISDLDWQSLGLLFRKKKRQGEMECPCPRNMAEAQVLYLRWTPGTSGSQLASPRF</sequence>